<feature type="binding site" description="in other chain" evidence="8">
    <location>
        <begin position="39"/>
        <end position="42"/>
    </location>
    <ligand>
        <name>IMP</name>
        <dbReference type="ChEBI" id="CHEBI:58053"/>
        <note>ligand shared between dimeric partners</note>
    </ligand>
</feature>
<dbReference type="PROSITE" id="PS00513">
    <property type="entry name" value="ADENYLOSUCCIN_SYN_2"/>
    <property type="match status" value="1"/>
</dbReference>
<comment type="caution">
    <text evidence="11">The sequence shown here is derived from an EMBL/GenBank/DDBJ whole genome shotgun (WGS) entry which is preliminary data.</text>
</comment>
<dbReference type="GO" id="GO:0004019">
    <property type="term" value="F:adenylosuccinate synthase activity"/>
    <property type="evidence" value="ECO:0007669"/>
    <property type="project" value="UniProtKB-UniRule"/>
</dbReference>
<dbReference type="Pfam" id="PF00709">
    <property type="entry name" value="Adenylsucc_synt"/>
    <property type="match status" value="1"/>
</dbReference>
<evidence type="ECO:0000256" key="4">
    <source>
        <dbReference type="ARBA" id="ARBA00022741"/>
    </source>
</evidence>
<evidence type="ECO:0000256" key="6">
    <source>
        <dbReference type="ARBA" id="ARBA00022842"/>
    </source>
</evidence>
<feature type="binding site" evidence="8">
    <location>
        <position position="144"/>
    </location>
    <ligand>
        <name>IMP</name>
        <dbReference type="ChEBI" id="CHEBI:58053"/>
        <note>ligand shared between dimeric partners</note>
    </ligand>
</feature>
<feature type="active site" evidence="9">
    <location>
        <position position="141"/>
    </location>
</feature>
<feature type="binding site" evidence="8">
    <location>
        <begin position="41"/>
        <end position="43"/>
    </location>
    <ligand>
        <name>GTP</name>
        <dbReference type="ChEBI" id="CHEBI:37565"/>
    </ligand>
</feature>
<feature type="binding site" evidence="8">
    <location>
        <begin position="300"/>
        <end position="306"/>
    </location>
    <ligand>
        <name>substrate</name>
    </ligand>
</feature>
<evidence type="ECO:0000313" key="11">
    <source>
        <dbReference type="EMBL" id="MBN7823703.1"/>
    </source>
</evidence>
<dbReference type="HAMAP" id="MF_00011">
    <property type="entry name" value="Adenylosucc_synth"/>
    <property type="match status" value="1"/>
</dbReference>
<evidence type="ECO:0000256" key="8">
    <source>
        <dbReference type="HAMAP-Rule" id="MF_00011"/>
    </source>
</evidence>
<dbReference type="GO" id="GO:0000287">
    <property type="term" value="F:magnesium ion binding"/>
    <property type="evidence" value="ECO:0007669"/>
    <property type="project" value="UniProtKB-UniRule"/>
</dbReference>
<keyword evidence="2 8" id="KW-0436">Ligase</keyword>
<dbReference type="InterPro" id="IPR018220">
    <property type="entry name" value="Adenylosuccin_syn_GTP-bd"/>
</dbReference>
<evidence type="ECO:0000256" key="2">
    <source>
        <dbReference type="ARBA" id="ARBA00022598"/>
    </source>
</evidence>
<dbReference type="PROSITE" id="PS01266">
    <property type="entry name" value="ADENYLOSUCCIN_SYN_1"/>
    <property type="match status" value="1"/>
</dbReference>
<protein>
    <recommendedName>
        <fullName evidence="8 10">Adenylosuccinate synthetase</fullName>
        <shortName evidence="8">AMPSase</shortName>
        <shortName evidence="8">AdSS</shortName>
        <ecNumber evidence="8 10">6.3.4.4</ecNumber>
    </recommendedName>
    <alternativeName>
        <fullName evidence="8">IMP--aspartate ligase</fullName>
    </alternativeName>
</protein>
<dbReference type="FunFam" id="1.10.300.10:FF:000001">
    <property type="entry name" value="Adenylosuccinate synthetase"/>
    <property type="match status" value="1"/>
</dbReference>
<dbReference type="Gene3D" id="3.40.440.10">
    <property type="entry name" value="Adenylosuccinate Synthetase, subunit A, domain 1"/>
    <property type="match status" value="1"/>
</dbReference>
<dbReference type="GO" id="GO:0005737">
    <property type="term" value="C:cytoplasm"/>
    <property type="evidence" value="ECO:0007669"/>
    <property type="project" value="UniProtKB-SubCell"/>
</dbReference>
<feature type="binding site" description="in other chain" evidence="8">
    <location>
        <position position="130"/>
    </location>
    <ligand>
        <name>IMP</name>
        <dbReference type="ChEBI" id="CHEBI:58053"/>
        <note>ligand shared between dimeric partners</note>
    </ligand>
</feature>
<dbReference type="PANTHER" id="PTHR11846:SF0">
    <property type="entry name" value="ADENYLOSUCCINATE SYNTHETASE"/>
    <property type="match status" value="1"/>
</dbReference>
<evidence type="ECO:0000256" key="9">
    <source>
        <dbReference type="PROSITE-ProRule" id="PRU10134"/>
    </source>
</evidence>
<feature type="binding site" description="in other chain" evidence="8">
    <location>
        <begin position="14"/>
        <end position="17"/>
    </location>
    <ligand>
        <name>IMP</name>
        <dbReference type="ChEBI" id="CHEBI:58053"/>
        <note>ligand shared between dimeric partners</note>
    </ligand>
</feature>
<dbReference type="InterPro" id="IPR001114">
    <property type="entry name" value="Adenylosuccinate_synthetase"/>
</dbReference>
<comment type="function">
    <text evidence="8">Plays an important role in the de novo pathway of purine nucleotide biosynthesis. Catalyzes the first committed step in the biosynthesis of AMP from IMP.</text>
</comment>
<evidence type="ECO:0000313" key="12">
    <source>
        <dbReference type="Proteomes" id="UP000664654"/>
    </source>
</evidence>
<feature type="binding site" description="in other chain" evidence="8">
    <location>
        <position position="225"/>
    </location>
    <ligand>
        <name>IMP</name>
        <dbReference type="ChEBI" id="CHEBI:58053"/>
        <note>ligand shared between dimeric partners</note>
    </ligand>
</feature>
<keyword evidence="5 8" id="KW-0658">Purine biosynthesis</keyword>
<feature type="binding site" evidence="8">
    <location>
        <position position="41"/>
    </location>
    <ligand>
        <name>Mg(2+)</name>
        <dbReference type="ChEBI" id="CHEBI:18420"/>
    </ligand>
</feature>
<comment type="subcellular location">
    <subcellularLocation>
        <location evidence="8">Cytoplasm</location>
    </subcellularLocation>
</comment>
<dbReference type="InterPro" id="IPR042109">
    <property type="entry name" value="Adenylosuccinate_synth_dom1"/>
</dbReference>
<dbReference type="AlphaFoldDB" id="A0A939DJM9"/>
<reference evidence="11" key="1">
    <citation type="submission" date="2021-03" db="EMBL/GenBank/DDBJ databases">
        <title>novel species isolated from a fishpond in China.</title>
        <authorList>
            <person name="Lu H."/>
            <person name="Cai Z."/>
        </authorList>
    </citation>
    <scope>NUCLEOTIDE SEQUENCE</scope>
    <source>
        <strain evidence="11">JCM 30855</strain>
    </source>
</reference>
<dbReference type="CDD" id="cd03108">
    <property type="entry name" value="AdSS"/>
    <property type="match status" value="1"/>
</dbReference>
<evidence type="ECO:0000256" key="10">
    <source>
        <dbReference type="RuleBase" id="RU000520"/>
    </source>
</evidence>
<dbReference type="InterPro" id="IPR042111">
    <property type="entry name" value="Adenylosuccinate_synth_dom3"/>
</dbReference>
<keyword evidence="4 8" id="KW-0547">Nucleotide-binding</keyword>
<dbReference type="GO" id="GO:0044208">
    <property type="term" value="P:'de novo' AMP biosynthetic process"/>
    <property type="evidence" value="ECO:0007669"/>
    <property type="project" value="UniProtKB-UniRule"/>
</dbReference>
<comment type="cofactor">
    <cofactor evidence="8">
        <name>Mg(2+)</name>
        <dbReference type="ChEBI" id="CHEBI:18420"/>
    </cofactor>
    <text evidence="8">Binds 1 Mg(2+) ion per subunit.</text>
</comment>
<proteinExistence type="inferred from homology"/>
<comment type="catalytic activity">
    <reaction evidence="8 10">
        <text>IMP + L-aspartate + GTP = N(6)-(1,2-dicarboxyethyl)-AMP + GDP + phosphate + 2 H(+)</text>
        <dbReference type="Rhea" id="RHEA:15753"/>
        <dbReference type="ChEBI" id="CHEBI:15378"/>
        <dbReference type="ChEBI" id="CHEBI:29991"/>
        <dbReference type="ChEBI" id="CHEBI:37565"/>
        <dbReference type="ChEBI" id="CHEBI:43474"/>
        <dbReference type="ChEBI" id="CHEBI:57567"/>
        <dbReference type="ChEBI" id="CHEBI:58053"/>
        <dbReference type="ChEBI" id="CHEBI:58189"/>
        <dbReference type="EC" id="6.3.4.4"/>
    </reaction>
</comment>
<feature type="binding site" evidence="8">
    <location>
        <position position="14"/>
    </location>
    <ligand>
        <name>Mg(2+)</name>
        <dbReference type="ChEBI" id="CHEBI:18420"/>
    </ligand>
</feature>
<dbReference type="Gene3D" id="1.10.300.10">
    <property type="entry name" value="Adenylosuccinate Synthetase, subunit A, domain 2"/>
    <property type="match status" value="1"/>
</dbReference>
<feature type="active site" description="Proton donor" evidence="8">
    <location>
        <position position="42"/>
    </location>
</feature>
<dbReference type="NCBIfam" id="NF002223">
    <property type="entry name" value="PRK01117.1"/>
    <property type="match status" value="1"/>
</dbReference>
<feature type="binding site" evidence="8">
    <location>
        <begin position="13"/>
        <end position="19"/>
    </location>
    <ligand>
        <name>GTP</name>
        <dbReference type="ChEBI" id="CHEBI:37565"/>
    </ligand>
</feature>
<dbReference type="EC" id="6.3.4.4" evidence="8 10"/>
<dbReference type="GO" id="GO:0005525">
    <property type="term" value="F:GTP binding"/>
    <property type="evidence" value="ECO:0007669"/>
    <property type="project" value="UniProtKB-UniRule"/>
</dbReference>
<keyword evidence="7 8" id="KW-0342">GTP-binding</keyword>
<dbReference type="SMART" id="SM00788">
    <property type="entry name" value="Adenylsucc_synt"/>
    <property type="match status" value="1"/>
</dbReference>
<dbReference type="NCBIfam" id="TIGR00184">
    <property type="entry name" value="purA"/>
    <property type="match status" value="1"/>
</dbReference>
<comment type="similarity">
    <text evidence="8 10">Belongs to the adenylosuccinate synthetase family.</text>
</comment>
<dbReference type="InterPro" id="IPR033128">
    <property type="entry name" value="Adenylosuccin_syn_Lys_AS"/>
</dbReference>
<dbReference type="InterPro" id="IPR027417">
    <property type="entry name" value="P-loop_NTPase"/>
</dbReference>
<evidence type="ECO:0000256" key="5">
    <source>
        <dbReference type="ARBA" id="ARBA00022755"/>
    </source>
</evidence>
<keyword evidence="12" id="KW-1185">Reference proteome</keyword>
<keyword evidence="6 8" id="KW-0460">Magnesium</keyword>
<feature type="binding site" evidence="8">
    <location>
        <begin position="332"/>
        <end position="334"/>
    </location>
    <ligand>
        <name>GTP</name>
        <dbReference type="ChEBI" id="CHEBI:37565"/>
    </ligand>
</feature>
<dbReference type="EMBL" id="JAFKCV010000001">
    <property type="protein sequence ID" value="MBN7823703.1"/>
    <property type="molecule type" value="Genomic_DNA"/>
</dbReference>
<evidence type="ECO:0000256" key="7">
    <source>
        <dbReference type="ARBA" id="ARBA00023134"/>
    </source>
</evidence>
<comment type="pathway">
    <text evidence="8 10">Purine metabolism; AMP biosynthesis via de novo pathway; AMP from IMP: step 1/2.</text>
</comment>
<organism evidence="11 12">
    <name type="scientific">Bowmanella dokdonensis</name>
    <dbReference type="NCBI Taxonomy" id="751969"/>
    <lineage>
        <taxon>Bacteria</taxon>
        <taxon>Pseudomonadati</taxon>
        <taxon>Pseudomonadota</taxon>
        <taxon>Gammaproteobacteria</taxon>
        <taxon>Alteromonadales</taxon>
        <taxon>Alteromonadaceae</taxon>
        <taxon>Bowmanella</taxon>
    </lineage>
</organism>
<evidence type="ECO:0000256" key="3">
    <source>
        <dbReference type="ARBA" id="ARBA00022723"/>
    </source>
</evidence>
<feature type="binding site" evidence="8">
    <location>
        <position position="306"/>
    </location>
    <ligand>
        <name>GTP</name>
        <dbReference type="ChEBI" id="CHEBI:37565"/>
    </ligand>
</feature>
<feature type="binding site" evidence="8">
    <location>
        <begin position="415"/>
        <end position="417"/>
    </location>
    <ligand>
        <name>GTP</name>
        <dbReference type="ChEBI" id="CHEBI:37565"/>
    </ligand>
</feature>
<keyword evidence="3 8" id="KW-0479">Metal-binding</keyword>
<dbReference type="Proteomes" id="UP000664654">
    <property type="component" value="Unassembled WGS sequence"/>
</dbReference>
<dbReference type="FunFam" id="3.90.170.10:FF:000001">
    <property type="entry name" value="Adenylosuccinate synthetase"/>
    <property type="match status" value="1"/>
</dbReference>
<dbReference type="SUPFAM" id="SSF52540">
    <property type="entry name" value="P-loop containing nucleoside triphosphate hydrolases"/>
    <property type="match status" value="1"/>
</dbReference>
<feature type="binding site" description="in other chain" evidence="8">
    <location>
        <position position="240"/>
    </location>
    <ligand>
        <name>IMP</name>
        <dbReference type="ChEBI" id="CHEBI:58053"/>
        <note>ligand shared between dimeric partners</note>
    </ligand>
</feature>
<name>A0A939DJM9_9ALTE</name>
<gene>
    <name evidence="8" type="primary">purA</name>
    <name evidence="11" type="ORF">J0A66_00565</name>
</gene>
<dbReference type="GO" id="GO:0046040">
    <property type="term" value="P:IMP metabolic process"/>
    <property type="evidence" value="ECO:0007669"/>
    <property type="project" value="TreeGrafter"/>
</dbReference>
<feature type="active site" description="Proton acceptor" evidence="8">
    <location>
        <position position="14"/>
    </location>
</feature>
<evidence type="ECO:0000256" key="1">
    <source>
        <dbReference type="ARBA" id="ARBA00011738"/>
    </source>
</evidence>
<dbReference type="RefSeq" id="WP_206571824.1">
    <property type="nucleotide sequence ID" value="NZ_JAFKCV010000001.1"/>
</dbReference>
<sequence>MAKNVVVLGTQWGDEGKGKVVDLLTDKAKYVVRYQGGHNAGHTLVIDGEKTVLHLIPSGILRDNVTCVIGNGVVLSPEALMKEIRMLEERGVPVKERLVISEACPLILPYHVALDLAREKARGNKPIGTTGRGIGPAYEDKVARRGLRVGDLFCQDTFAARLKEIVEFHNFALTQYYKVEAVDYQQVLDQTLAIADTIKAMVADVPDMLDKARLRGDAIMFEGAQGTLLDIDHGTYPYVTSSNTTVGGVATGAGFGPLNLDYVLGIVKAYTTRVGSGPFPTELDCEVGNHLGTKGHEFGATTGRKRRTGWFDAVAMKRAVQINSISGFCLTKLDVLDGLETLKLCVGYRDASGNVQSVPPMAADGYEKVTPVYEEMPGWSDNTVGVTSLDGLPQAARNYIKRIEELTGVPVDIISTGPDRVETIILRHPYDA</sequence>
<dbReference type="InterPro" id="IPR042110">
    <property type="entry name" value="Adenylosuccinate_synth_dom2"/>
</dbReference>
<dbReference type="Gene3D" id="3.90.170.10">
    <property type="entry name" value="Adenylosuccinate Synthetase, subunit A, domain 3"/>
    <property type="match status" value="1"/>
</dbReference>
<comment type="subunit">
    <text evidence="1 8">Homodimer.</text>
</comment>
<feature type="binding site" description="in other chain" evidence="8">
    <location>
        <position position="304"/>
    </location>
    <ligand>
        <name>IMP</name>
        <dbReference type="ChEBI" id="CHEBI:58053"/>
        <note>ligand shared between dimeric partners</note>
    </ligand>
</feature>
<accession>A0A939DJM9</accession>
<dbReference type="PANTHER" id="PTHR11846">
    <property type="entry name" value="ADENYLOSUCCINATE SYNTHETASE"/>
    <property type="match status" value="1"/>
</dbReference>
<keyword evidence="8" id="KW-0963">Cytoplasm</keyword>